<evidence type="ECO:0000256" key="10">
    <source>
        <dbReference type="ARBA" id="ARBA00023065"/>
    </source>
</evidence>
<dbReference type="InterPro" id="IPR004488">
    <property type="entry name" value="Mg/Co-transport_prot_CorA"/>
</dbReference>
<dbReference type="GO" id="GO:0005886">
    <property type="term" value="C:plasma membrane"/>
    <property type="evidence" value="ECO:0007669"/>
    <property type="project" value="UniProtKB-SubCell"/>
</dbReference>
<accession>A0A0F5FNQ1</accession>
<organism evidence="14 15">
    <name type="scientific">Devosia chinhatensis</name>
    <dbReference type="NCBI Taxonomy" id="429727"/>
    <lineage>
        <taxon>Bacteria</taxon>
        <taxon>Pseudomonadati</taxon>
        <taxon>Pseudomonadota</taxon>
        <taxon>Alphaproteobacteria</taxon>
        <taxon>Hyphomicrobiales</taxon>
        <taxon>Devosiaceae</taxon>
        <taxon>Devosia</taxon>
    </lineage>
</organism>
<keyword evidence="4 13" id="KW-0813">Transport</keyword>
<dbReference type="AlphaFoldDB" id="A0A0F5FNQ1"/>
<evidence type="ECO:0000256" key="3">
    <source>
        <dbReference type="ARBA" id="ARBA00019439"/>
    </source>
</evidence>
<dbReference type="InterPro" id="IPR045863">
    <property type="entry name" value="CorA_TM1_TM2"/>
</dbReference>
<dbReference type="RefSeq" id="WP_046104508.1">
    <property type="nucleotide sequence ID" value="NZ_JZEY01000054.1"/>
</dbReference>
<dbReference type="GO" id="GO:0015087">
    <property type="term" value="F:cobalt ion transmembrane transporter activity"/>
    <property type="evidence" value="ECO:0007669"/>
    <property type="project" value="UniProtKB-UniRule"/>
</dbReference>
<evidence type="ECO:0000256" key="4">
    <source>
        <dbReference type="ARBA" id="ARBA00022448"/>
    </source>
</evidence>
<keyword evidence="6" id="KW-0997">Cell inner membrane</keyword>
<dbReference type="Gene3D" id="3.30.460.20">
    <property type="entry name" value="CorA soluble domain-like"/>
    <property type="match status" value="1"/>
</dbReference>
<keyword evidence="15" id="KW-1185">Reference proteome</keyword>
<evidence type="ECO:0000256" key="11">
    <source>
        <dbReference type="ARBA" id="ARBA00023136"/>
    </source>
</evidence>
<dbReference type="FunFam" id="1.20.58.340:FF:000001">
    <property type="entry name" value="Magnesium transport protein CorA"/>
    <property type="match status" value="1"/>
</dbReference>
<reference evidence="14 15" key="1">
    <citation type="submission" date="2015-03" db="EMBL/GenBank/DDBJ databases">
        <authorList>
            <person name="Hassan Y."/>
            <person name="Lepp D."/>
            <person name="Li X.-Z."/>
            <person name="Zhou T."/>
        </authorList>
    </citation>
    <scope>NUCLEOTIDE SEQUENCE [LARGE SCALE GENOMIC DNA]</scope>
    <source>
        <strain evidence="14 15">IPL18</strain>
    </source>
</reference>
<dbReference type="CDD" id="cd12837">
    <property type="entry name" value="EcCorA-like_u1"/>
    <property type="match status" value="1"/>
</dbReference>
<dbReference type="GO" id="GO:0015099">
    <property type="term" value="F:nickel cation transmembrane transporter activity"/>
    <property type="evidence" value="ECO:0007669"/>
    <property type="project" value="TreeGrafter"/>
</dbReference>
<dbReference type="Gene3D" id="1.20.58.340">
    <property type="entry name" value="Magnesium transport protein CorA, transmembrane region"/>
    <property type="match status" value="2"/>
</dbReference>
<dbReference type="NCBIfam" id="TIGR00383">
    <property type="entry name" value="corA"/>
    <property type="match status" value="1"/>
</dbReference>
<dbReference type="SUPFAM" id="SSF144083">
    <property type="entry name" value="Magnesium transport protein CorA, transmembrane region"/>
    <property type="match status" value="1"/>
</dbReference>
<dbReference type="InterPro" id="IPR045861">
    <property type="entry name" value="CorA_cytoplasmic_dom"/>
</dbReference>
<keyword evidence="11 13" id="KW-0472">Membrane</keyword>
<evidence type="ECO:0000256" key="13">
    <source>
        <dbReference type="RuleBase" id="RU362010"/>
    </source>
</evidence>
<comment type="function">
    <text evidence="13">Mediates influx of magnesium ions.</text>
</comment>
<sequence length="327" mass="36441">MLKAFTCTSDLLTEVPFSGDASGLVWIDLENPTREEDQAVEAALGVLIPTQADMAEIELSSRLYHEDGAEFLTMTALANLDSDDAVKMPVTFILKGTTLVTVRWCDPRPFAAYRARAARQKDTPARSGEHVMLGLLEALIDRMADALERIGTDVDHISREIFRNKARNVSKKTRDLQAVIEKIGAKAELLNLIQESLVSIGRLTAYHNAMDETPRKSLPARENRNLLKVIQRDALSLGEHARGLNGRASFLLDATLGLINLEQNQIIKIFSVAAVVFLPPTLVASIYGMNFDIMPELHWDFGYPFAIGLMILFAVLPYLFFKRKGWL</sequence>
<feature type="transmembrane region" description="Helical" evidence="13">
    <location>
        <begin position="269"/>
        <end position="289"/>
    </location>
</feature>
<keyword evidence="8 13" id="KW-0460">Magnesium</keyword>
<evidence type="ECO:0000256" key="7">
    <source>
        <dbReference type="ARBA" id="ARBA00022692"/>
    </source>
</evidence>
<evidence type="ECO:0000313" key="14">
    <source>
        <dbReference type="EMBL" id="KKB09817.1"/>
    </source>
</evidence>
<keyword evidence="10 13" id="KW-0406">Ion transport</keyword>
<evidence type="ECO:0000313" key="15">
    <source>
        <dbReference type="Proteomes" id="UP000033649"/>
    </source>
</evidence>
<gene>
    <name evidence="13" type="primary">corA</name>
    <name evidence="14" type="ORF">VE26_08190</name>
</gene>
<keyword evidence="7 13" id="KW-0812">Transmembrane</keyword>
<feature type="transmembrane region" description="Helical" evidence="13">
    <location>
        <begin position="301"/>
        <end position="321"/>
    </location>
</feature>
<dbReference type="PATRIC" id="fig|429727.3.peg.1694"/>
<dbReference type="STRING" id="429727.VE26_08190"/>
<protein>
    <recommendedName>
        <fullName evidence="3 13">Magnesium transport protein CorA</fullName>
    </recommendedName>
</protein>
<name>A0A0F5FNQ1_9HYPH</name>
<evidence type="ECO:0000256" key="9">
    <source>
        <dbReference type="ARBA" id="ARBA00022989"/>
    </source>
</evidence>
<proteinExistence type="inferred from homology"/>
<keyword evidence="5 13" id="KW-1003">Cell membrane</keyword>
<dbReference type="PANTHER" id="PTHR47685">
    <property type="entry name" value="MAGNESIUM TRANSPORT PROTEIN CORA"/>
    <property type="match status" value="1"/>
</dbReference>
<dbReference type="GO" id="GO:0015095">
    <property type="term" value="F:magnesium ion transmembrane transporter activity"/>
    <property type="evidence" value="ECO:0007669"/>
    <property type="project" value="UniProtKB-UniRule"/>
</dbReference>
<evidence type="ECO:0000256" key="6">
    <source>
        <dbReference type="ARBA" id="ARBA00022519"/>
    </source>
</evidence>
<evidence type="ECO:0000256" key="12">
    <source>
        <dbReference type="ARBA" id="ARBA00034269"/>
    </source>
</evidence>
<dbReference type="Pfam" id="PF01544">
    <property type="entry name" value="CorA"/>
    <property type="match status" value="1"/>
</dbReference>
<dbReference type="OrthoDB" id="9803416at2"/>
<dbReference type="InterPro" id="IPR050829">
    <property type="entry name" value="CorA_MIT"/>
</dbReference>
<keyword evidence="9 13" id="KW-1133">Transmembrane helix</keyword>
<dbReference type="Proteomes" id="UP000033649">
    <property type="component" value="Unassembled WGS sequence"/>
</dbReference>
<evidence type="ECO:0000256" key="8">
    <source>
        <dbReference type="ARBA" id="ARBA00022842"/>
    </source>
</evidence>
<evidence type="ECO:0000256" key="1">
    <source>
        <dbReference type="ARBA" id="ARBA00004429"/>
    </source>
</evidence>
<dbReference type="EMBL" id="JZEY01000054">
    <property type="protein sequence ID" value="KKB09817.1"/>
    <property type="molecule type" value="Genomic_DNA"/>
</dbReference>
<comment type="similarity">
    <text evidence="2 13">Belongs to the CorA metal ion transporter (MIT) (TC 1.A.35) family.</text>
</comment>
<comment type="caution">
    <text evidence="14">The sequence shown here is derived from an EMBL/GenBank/DDBJ whole genome shotgun (WGS) entry which is preliminary data.</text>
</comment>
<dbReference type="InterPro" id="IPR002523">
    <property type="entry name" value="MgTranspt_CorA/ZnTranspt_ZntB"/>
</dbReference>
<evidence type="ECO:0000256" key="2">
    <source>
        <dbReference type="ARBA" id="ARBA00009765"/>
    </source>
</evidence>
<comment type="catalytic activity">
    <reaction evidence="12">
        <text>Mg(2+)(in) = Mg(2+)(out)</text>
        <dbReference type="Rhea" id="RHEA:29827"/>
        <dbReference type="ChEBI" id="CHEBI:18420"/>
    </reaction>
</comment>
<comment type="subcellular location">
    <subcellularLocation>
        <location evidence="1">Cell inner membrane</location>
        <topology evidence="1">Multi-pass membrane protein</topology>
    </subcellularLocation>
    <subcellularLocation>
        <location evidence="13">Membrane</location>
        <topology evidence="13">Multi-pass membrane protein</topology>
    </subcellularLocation>
</comment>
<dbReference type="PANTHER" id="PTHR47685:SF1">
    <property type="entry name" value="MAGNESIUM TRANSPORT PROTEIN CORA"/>
    <property type="match status" value="1"/>
</dbReference>
<dbReference type="SUPFAM" id="SSF143865">
    <property type="entry name" value="CorA soluble domain-like"/>
    <property type="match status" value="1"/>
</dbReference>
<evidence type="ECO:0000256" key="5">
    <source>
        <dbReference type="ARBA" id="ARBA00022475"/>
    </source>
</evidence>